<organism evidence="2 3">
    <name type="scientific">Sulfurovum riftiae</name>
    <dbReference type="NCBI Taxonomy" id="1630136"/>
    <lineage>
        <taxon>Bacteria</taxon>
        <taxon>Pseudomonadati</taxon>
        <taxon>Campylobacterota</taxon>
        <taxon>Epsilonproteobacteria</taxon>
        <taxon>Campylobacterales</taxon>
        <taxon>Sulfurovaceae</taxon>
        <taxon>Sulfurovum</taxon>
    </lineage>
</organism>
<evidence type="ECO:0000313" key="2">
    <source>
        <dbReference type="EMBL" id="KYJ87089.1"/>
    </source>
</evidence>
<dbReference type="AlphaFoldDB" id="A0A151CHW6"/>
<keyword evidence="1" id="KW-1133">Transmembrane helix</keyword>
<keyword evidence="1" id="KW-0472">Membrane</keyword>
<feature type="transmembrane region" description="Helical" evidence="1">
    <location>
        <begin position="36"/>
        <end position="55"/>
    </location>
</feature>
<name>A0A151CHW6_9BACT</name>
<dbReference type="EMBL" id="LNKT01000005">
    <property type="protein sequence ID" value="KYJ87089.1"/>
    <property type="molecule type" value="Genomic_DNA"/>
</dbReference>
<evidence type="ECO:0008006" key="4">
    <source>
        <dbReference type="Google" id="ProtNLM"/>
    </source>
</evidence>
<dbReference type="Proteomes" id="UP000075359">
    <property type="component" value="Unassembled WGS sequence"/>
</dbReference>
<keyword evidence="1" id="KW-0812">Transmembrane</keyword>
<protein>
    <recommendedName>
        <fullName evidence="4">Tetratricopeptide repeat-like domain-containing protein</fullName>
    </recommendedName>
</protein>
<reference evidence="2 3" key="1">
    <citation type="submission" date="2015-11" db="EMBL/GenBank/DDBJ databases">
        <title>Draft genome of Sulfurovum riftiae 1812E, a member of the Epsilonproteobacteria isolated from the tube of the deep-sea hydrothermal vent tubewom Riftia pachyptila.</title>
        <authorList>
            <person name="Vetriani C."/>
            <person name="Giovannelli D."/>
        </authorList>
    </citation>
    <scope>NUCLEOTIDE SEQUENCE [LARGE SCALE GENOMIC DNA]</scope>
    <source>
        <strain evidence="2 3">1812E</strain>
    </source>
</reference>
<dbReference type="OrthoDB" id="5334020at2"/>
<dbReference type="RefSeq" id="WP_067329362.1">
    <property type="nucleotide sequence ID" value="NZ_LNKT01000005.1"/>
</dbReference>
<comment type="caution">
    <text evidence="2">The sequence shown here is derived from an EMBL/GenBank/DDBJ whole genome shotgun (WGS) entry which is preliminary data.</text>
</comment>
<gene>
    <name evidence="2" type="ORF">AS592_03760</name>
</gene>
<accession>A0A151CHW6</accession>
<keyword evidence="3" id="KW-1185">Reference proteome</keyword>
<sequence length="192" mass="21069">MSIQDDVKYVKSELSGDEKILESAFKLETLYKKYKLLIWGTVAALLLFFIGSTVMESMKESRLADANKAFLTLQKNPADASALETLKTKNPALFELFSFSEAVKKQDAAALKTLSASKNEVVADSSKYVAANLEKREADSKLYKEMAELEGAYLAIKAGDSAKAKEKLELIDARSPVAPLATLLKHATLKVK</sequence>
<dbReference type="STRING" id="1630136.AS592_03760"/>
<evidence type="ECO:0000256" key="1">
    <source>
        <dbReference type="SAM" id="Phobius"/>
    </source>
</evidence>
<proteinExistence type="predicted"/>
<evidence type="ECO:0000313" key="3">
    <source>
        <dbReference type="Proteomes" id="UP000075359"/>
    </source>
</evidence>